<evidence type="ECO:0000313" key="4">
    <source>
        <dbReference type="Proteomes" id="UP000001302"/>
    </source>
</evidence>
<accession>E0TDZ1</accession>
<dbReference type="HOGENOM" id="CLU_070781_1_0_5"/>
<feature type="domain" description="Predicted pPIWI-associating nuclease" evidence="1">
    <location>
        <begin position="16"/>
        <end position="151"/>
    </location>
</feature>
<gene>
    <name evidence="3" type="ordered locus">PB2503_03687</name>
</gene>
<dbReference type="KEGG" id="pbr:PB2503_03687"/>
<dbReference type="EMBL" id="CP002156">
    <property type="protein sequence ID" value="ADM08812.1"/>
    <property type="molecule type" value="Genomic_DNA"/>
</dbReference>
<dbReference type="eggNOG" id="ENOG5032TRB">
    <property type="taxonomic scope" value="Bacteria"/>
</dbReference>
<dbReference type="Proteomes" id="UP000001302">
    <property type="component" value="Chromosome"/>
</dbReference>
<sequence length="283" mass="31158">MMILIMDEERRRHLEQELPDGFSRDLLDGALRVLADQDNPMRAHLFAVGLRELFTYLLHNAAPDDEVRACDWFRQAPDTPGVTRRQRAVYASQGGLSDEYVANLGVDVADLHRQAITAIDALNRATHVRPGRVLADAEEIVAFVEAAVSALEGLLEAFKTCRETVKEVLESEVYNQMMAAFVERTFGDIDLVASHGYEVDPFIAIDSIDIAGITASEILIVVVGEAPVTLHYGRGDDATEIAHDFPFTMQLTAPTDAPGDVAFSDCEIDDSGWYGDGDDDDDE</sequence>
<keyword evidence="4" id="KW-1185">Reference proteome</keyword>
<reference evidence="4" key="1">
    <citation type="submission" date="2010-08" db="EMBL/GenBank/DDBJ databases">
        <title>Genome sequence of Parvularcula bermudensis HTCC2503.</title>
        <authorList>
            <person name="Kang D.-M."/>
            <person name="Oh H.-M."/>
            <person name="Cho J.-C."/>
        </authorList>
    </citation>
    <scope>NUCLEOTIDE SEQUENCE [LARGE SCALE GENOMIC DNA]</scope>
    <source>
        <strain evidence="4">ATCC BAA-594 / HTCC2503 / KCTC 12087</strain>
    </source>
</reference>
<evidence type="ECO:0000259" key="2">
    <source>
        <dbReference type="Pfam" id="PF18166"/>
    </source>
</evidence>
<dbReference type="InterPro" id="IPR040556">
    <property type="entry name" value="pP_pnuc_1"/>
</dbReference>
<dbReference type="Pfam" id="PF18166">
    <property type="entry name" value="pP_pnuc_2"/>
    <property type="match status" value="1"/>
</dbReference>
<proteinExistence type="predicted"/>
<evidence type="ECO:0000259" key="1">
    <source>
        <dbReference type="Pfam" id="PF18165"/>
    </source>
</evidence>
<name>E0TDZ1_PARBH</name>
<organism evidence="3 4">
    <name type="scientific">Parvularcula bermudensis (strain ATCC BAA-594 / HTCC2503 / KCTC 12087)</name>
    <dbReference type="NCBI Taxonomy" id="314260"/>
    <lineage>
        <taxon>Bacteria</taxon>
        <taxon>Pseudomonadati</taxon>
        <taxon>Pseudomonadota</taxon>
        <taxon>Alphaproteobacteria</taxon>
        <taxon>Parvularculales</taxon>
        <taxon>Parvularculaceae</taxon>
        <taxon>Parvularcula</taxon>
    </lineage>
</organism>
<dbReference type="InterPro" id="IPR041584">
    <property type="entry name" value="Put_pPIWI_pnuc_2"/>
</dbReference>
<dbReference type="AlphaFoldDB" id="E0TDZ1"/>
<protein>
    <submittedName>
        <fullName evidence="3">Uncharacterized protein</fullName>
    </submittedName>
</protein>
<feature type="domain" description="Predicted pPIWI-associating nuclease group 2" evidence="2">
    <location>
        <begin position="159"/>
        <end position="274"/>
    </location>
</feature>
<evidence type="ECO:0000313" key="3">
    <source>
        <dbReference type="EMBL" id="ADM08812.1"/>
    </source>
</evidence>
<reference evidence="3 4" key="2">
    <citation type="journal article" date="2011" name="J. Bacteriol.">
        <title>Complete genome sequence of strain HTCC2503T of Parvularcula bermudensis, the type species of the order "Parvularculales" in the class Alphaproteobacteria.</title>
        <authorList>
            <person name="Oh H.M."/>
            <person name="Kang I."/>
            <person name="Vergin K.L."/>
            <person name="Kang D."/>
            <person name="Rhee K.H."/>
            <person name="Giovannoni S.J."/>
            <person name="Cho J.C."/>
        </authorList>
    </citation>
    <scope>NUCLEOTIDE SEQUENCE [LARGE SCALE GENOMIC DNA]</scope>
    <source>
        <strain evidence="4">ATCC BAA-594 / HTCC2503 / KCTC 12087</strain>
    </source>
</reference>
<dbReference type="Pfam" id="PF18165">
    <property type="entry name" value="pP_pnuc_1"/>
    <property type="match status" value="1"/>
</dbReference>